<comment type="similarity">
    <text evidence="1">Belongs to the LysR transcriptional regulatory family.</text>
</comment>
<dbReference type="SUPFAM" id="SSF46785">
    <property type="entry name" value="Winged helix' DNA-binding domain"/>
    <property type="match status" value="1"/>
</dbReference>
<dbReference type="InterPro" id="IPR036390">
    <property type="entry name" value="WH_DNA-bd_sf"/>
</dbReference>
<evidence type="ECO:0000256" key="1">
    <source>
        <dbReference type="ARBA" id="ARBA00009437"/>
    </source>
</evidence>
<evidence type="ECO:0000256" key="6">
    <source>
        <dbReference type="ARBA" id="ARBA00040885"/>
    </source>
</evidence>
<dbReference type="SUPFAM" id="SSF53850">
    <property type="entry name" value="Periplasmic binding protein-like II"/>
    <property type="match status" value="1"/>
</dbReference>
<accession>A0A1W9ZHL9</accession>
<dbReference type="Gene3D" id="3.40.190.10">
    <property type="entry name" value="Periplasmic binding protein-like II"/>
    <property type="match status" value="2"/>
</dbReference>
<reference evidence="9 10" key="1">
    <citation type="submission" date="2016-12" db="EMBL/GenBank/DDBJ databases">
        <title>The new phylogeny of genus Mycobacterium.</title>
        <authorList>
            <person name="Tortoli E."/>
            <person name="Trovato A."/>
            <person name="Cirillo D.M."/>
        </authorList>
    </citation>
    <scope>NUCLEOTIDE SEQUENCE [LARGE SCALE GENOMIC DNA]</scope>
    <source>
        <strain evidence="9 10">DSM 45069</strain>
    </source>
</reference>
<evidence type="ECO:0000256" key="4">
    <source>
        <dbReference type="ARBA" id="ARBA00023159"/>
    </source>
</evidence>
<dbReference type="FunFam" id="1.10.10.10:FF:000001">
    <property type="entry name" value="LysR family transcriptional regulator"/>
    <property type="match status" value="1"/>
</dbReference>
<dbReference type="PANTHER" id="PTHR30346">
    <property type="entry name" value="TRANSCRIPTIONAL DUAL REGULATOR HCAR-RELATED"/>
    <property type="match status" value="1"/>
</dbReference>
<protein>
    <recommendedName>
        <fullName evidence="6">Probable hydrogen peroxide-inducible genes activator</fullName>
    </recommendedName>
</protein>
<dbReference type="Gene3D" id="1.10.10.10">
    <property type="entry name" value="Winged helix-like DNA-binding domain superfamily/Winged helix DNA-binding domain"/>
    <property type="match status" value="1"/>
</dbReference>
<dbReference type="Pfam" id="PF03466">
    <property type="entry name" value="LysR_substrate"/>
    <property type="match status" value="1"/>
</dbReference>
<dbReference type="PANTHER" id="PTHR30346:SF0">
    <property type="entry name" value="HCA OPERON TRANSCRIPTIONAL ACTIVATOR HCAR"/>
    <property type="match status" value="1"/>
</dbReference>
<sequence length="311" mass="34049">MSALLRVSLRQLEYFVAVSEQGTMAAAAEHCLISQSAISLAVTQLERILDVQLFLRQRSKGLTLTDAGRRVLTDARRLLQQADELQVTARNLGQELSGRLVVGCYSTLTPYLIPMMLEAFGKAEPGIRIDFVEGSVADLHELLRNGTCEVALMYDIALGPDLEARTLYSIRPHVVLDISHRMANRTAVRLSDLADEPMVMLDMPPSEELFRSIFARAGVTPNVRMKTASVEAVRALVASGAGYSVLLQRSAARISYVGRPFAACEIEDDVDAVQVQLVRHANSRLTHRAEAFANFCHRYLGAMGAHAPGAS</sequence>
<keyword evidence="10" id="KW-1185">Reference proteome</keyword>
<evidence type="ECO:0000256" key="3">
    <source>
        <dbReference type="ARBA" id="ARBA00023125"/>
    </source>
</evidence>
<dbReference type="OrthoDB" id="3461141at2"/>
<dbReference type="GO" id="GO:0032993">
    <property type="term" value="C:protein-DNA complex"/>
    <property type="evidence" value="ECO:0007669"/>
    <property type="project" value="TreeGrafter"/>
</dbReference>
<evidence type="ECO:0000313" key="9">
    <source>
        <dbReference type="EMBL" id="ORA15182.1"/>
    </source>
</evidence>
<name>A0A1W9ZHL9_MYCAI</name>
<dbReference type="InterPro" id="IPR000847">
    <property type="entry name" value="LysR_HTH_N"/>
</dbReference>
<organism evidence="9 10">
    <name type="scientific">Mycobacterium arosiense ATCC BAA-1401 = DSM 45069</name>
    <dbReference type="NCBI Taxonomy" id="1265311"/>
    <lineage>
        <taxon>Bacteria</taxon>
        <taxon>Bacillati</taxon>
        <taxon>Actinomycetota</taxon>
        <taxon>Actinomycetes</taxon>
        <taxon>Mycobacteriales</taxon>
        <taxon>Mycobacteriaceae</taxon>
        <taxon>Mycobacterium</taxon>
        <taxon>Mycobacterium avium complex (MAC)</taxon>
    </lineage>
</organism>
<keyword evidence="3" id="KW-0238">DNA-binding</keyword>
<proteinExistence type="inferred from homology"/>
<dbReference type="PROSITE" id="PS50931">
    <property type="entry name" value="HTH_LYSR"/>
    <property type="match status" value="1"/>
</dbReference>
<dbReference type="GO" id="GO:0003700">
    <property type="term" value="F:DNA-binding transcription factor activity"/>
    <property type="evidence" value="ECO:0007669"/>
    <property type="project" value="InterPro"/>
</dbReference>
<keyword evidence="5" id="KW-0804">Transcription</keyword>
<dbReference type="AlphaFoldDB" id="A0A1W9ZHL9"/>
<evidence type="ECO:0000313" key="10">
    <source>
        <dbReference type="Proteomes" id="UP000192707"/>
    </source>
</evidence>
<evidence type="ECO:0000256" key="7">
    <source>
        <dbReference type="ARBA" id="ARBA00056658"/>
    </source>
</evidence>
<feature type="domain" description="HTH lysR-type" evidence="8">
    <location>
        <begin position="7"/>
        <end position="65"/>
    </location>
</feature>
<comment type="function">
    <text evidence="7">Required for the induction the katG gene for catalase. Involved in the response to hydrogen peroxide.</text>
</comment>
<evidence type="ECO:0000256" key="5">
    <source>
        <dbReference type="ARBA" id="ARBA00023163"/>
    </source>
</evidence>
<dbReference type="GO" id="GO:0003677">
    <property type="term" value="F:DNA binding"/>
    <property type="evidence" value="ECO:0007669"/>
    <property type="project" value="UniProtKB-KW"/>
</dbReference>
<keyword evidence="4" id="KW-0010">Activator</keyword>
<dbReference type="Proteomes" id="UP000192707">
    <property type="component" value="Unassembled WGS sequence"/>
</dbReference>
<dbReference type="InterPro" id="IPR036388">
    <property type="entry name" value="WH-like_DNA-bd_sf"/>
</dbReference>
<dbReference type="EMBL" id="MVHG01000024">
    <property type="protein sequence ID" value="ORA15182.1"/>
    <property type="molecule type" value="Genomic_DNA"/>
</dbReference>
<evidence type="ECO:0000259" key="8">
    <source>
        <dbReference type="PROSITE" id="PS50931"/>
    </source>
</evidence>
<dbReference type="RefSeq" id="WP_083064744.1">
    <property type="nucleotide sequence ID" value="NZ_MVHG01000024.1"/>
</dbReference>
<keyword evidence="2" id="KW-0805">Transcription regulation</keyword>
<comment type="caution">
    <text evidence="9">The sequence shown here is derived from an EMBL/GenBank/DDBJ whole genome shotgun (WGS) entry which is preliminary data.</text>
</comment>
<dbReference type="Pfam" id="PF00126">
    <property type="entry name" value="HTH_1"/>
    <property type="match status" value="1"/>
</dbReference>
<evidence type="ECO:0000256" key="2">
    <source>
        <dbReference type="ARBA" id="ARBA00023015"/>
    </source>
</evidence>
<gene>
    <name evidence="9" type="ORF">BST14_12305</name>
</gene>
<dbReference type="InterPro" id="IPR005119">
    <property type="entry name" value="LysR_subst-bd"/>
</dbReference>